<dbReference type="Proteomes" id="UP000676079">
    <property type="component" value="Plasmid unnamed2"/>
</dbReference>
<keyword evidence="1" id="KW-0614">Plasmid</keyword>
<protein>
    <submittedName>
        <fullName evidence="1">Uncharacterized protein</fullName>
    </submittedName>
</protein>
<organism evidence="1 2">
    <name type="scientific">Nocardiopsis changdeensis</name>
    <dbReference type="NCBI Taxonomy" id="2831969"/>
    <lineage>
        <taxon>Bacteria</taxon>
        <taxon>Bacillati</taxon>
        <taxon>Actinomycetota</taxon>
        <taxon>Actinomycetes</taxon>
        <taxon>Streptosporangiales</taxon>
        <taxon>Nocardiopsidaceae</taxon>
        <taxon>Nocardiopsis</taxon>
    </lineage>
</organism>
<name>A0ABX8BXC9_9ACTN</name>
<gene>
    <name evidence="1" type="ORF">KGD84_32130</name>
</gene>
<evidence type="ECO:0000313" key="2">
    <source>
        <dbReference type="Proteomes" id="UP000676079"/>
    </source>
</evidence>
<dbReference type="RefSeq" id="WP_220566137.1">
    <property type="nucleotide sequence ID" value="NZ_CP074134.1"/>
</dbReference>
<sequence>MTFELHSEYQASRKMAERLAKHAADQADPHPDRAAALAAAGQVYATLALAAATKLAAELAEDDD</sequence>
<geneLocation type="plasmid" evidence="1 2">
    <name>unnamed2</name>
</geneLocation>
<accession>A0ABX8BXC9</accession>
<evidence type="ECO:0000313" key="1">
    <source>
        <dbReference type="EMBL" id="QUX26350.1"/>
    </source>
</evidence>
<proteinExistence type="predicted"/>
<dbReference type="EMBL" id="CP074134">
    <property type="protein sequence ID" value="QUX26350.1"/>
    <property type="molecule type" value="Genomic_DNA"/>
</dbReference>
<keyword evidence="2" id="KW-1185">Reference proteome</keyword>
<reference evidence="2" key="1">
    <citation type="submission" date="2021-05" db="EMBL/GenBank/DDBJ databases">
        <title>Direct Submission.</title>
        <authorList>
            <person name="Li K."/>
            <person name="Gao J."/>
        </authorList>
    </citation>
    <scope>NUCLEOTIDE SEQUENCE [LARGE SCALE GENOMIC DNA]</scope>
    <source>
        <strain evidence="2">Mg02</strain>
        <plasmid evidence="2">unnamed2</plasmid>
    </source>
</reference>